<comment type="subcellular location">
    <subcellularLocation>
        <location evidence="5">Cell membrane</location>
        <topology evidence="5">Multi-pass membrane protein</topology>
    </subcellularLocation>
    <subcellularLocation>
        <location evidence="1">Membrane</location>
        <topology evidence="1">Multi-pass membrane protein</topology>
    </subcellularLocation>
</comment>
<reference evidence="6 7" key="1">
    <citation type="submission" date="2024-07" db="EMBL/GenBank/DDBJ databases">
        <title>The genome sequence of type strain Sediminicola arcticus GDMCC 1.2805.</title>
        <authorList>
            <person name="Liu Y."/>
        </authorList>
    </citation>
    <scope>NUCLEOTIDE SEQUENCE [LARGE SCALE GENOMIC DNA]</scope>
    <source>
        <strain evidence="6 7">GDMCC 1.2805</strain>
    </source>
</reference>
<keyword evidence="7" id="KW-1185">Reference proteome</keyword>
<dbReference type="InterPro" id="IPR051598">
    <property type="entry name" value="TSUP/Inactive_protease-like"/>
</dbReference>
<accession>A0ABV2STU1</accession>
<sequence>MFLDPEELILLCLGFFSIALLYSSVGFGGGSSYLAILTLVFSSFFDIRTTALLCNLVVVSGSCFLYYKKGYMDFKKFISFIVASIPLAFLGASFKLKENVFFIILGAALIISALALVIQTIKLPTQEEIEKKYPPYLTYLLGGSIGLLSGMVGIGGGIFLAPVLNHMRWEKSIKIAALASFFILVNSISGLAGLISNGTFQMPLLEGLALLFSVLIGGQLGIRISLSKLTGKGIKLTTATLVFMVGVRVLLVNGLQISI</sequence>
<keyword evidence="3 5" id="KW-1133">Transmembrane helix</keyword>
<feature type="transmembrane region" description="Helical" evidence="5">
    <location>
        <begin position="77"/>
        <end position="94"/>
    </location>
</feature>
<evidence type="ECO:0000256" key="2">
    <source>
        <dbReference type="ARBA" id="ARBA00022692"/>
    </source>
</evidence>
<keyword evidence="2 5" id="KW-0812">Transmembrane</keyword>
<protein>
    <recommendedName>
        <fullName evidence="5">Probable membrane transporter protein</fullName>
    </recommendedName>
</protein>
<dbReference type="PANTHER" id="PTHR43701">
    <property type="entry name" value="MEMBRANE TRANSPORTER PROTEIN MJ0441-RELATED"/>
    <property type="match status" value="1"/>
</dbReference>
<evidence type="ECO:0000256" key="3">
    <source>
        <dbReference type="ARBA" id="ARBA00022989"/>
    </source>
</evidence>
<gene>
    <name evidence="6" type="ORF">ABXZ36_07985</name>
</gene>
<comment type="similarity">
    <text evidence="5">Belongs to the 4-toluene sulfonate uptake permease (TSUP) (TC 2.A.102) family.</text>
</comment>
<evidence type="ECO:0000313" key="6">
    <source>
        <dbReference type="EMBL" id="MET6990586.1"/>
    </source>
</evidence>
<feature type="transmembrane region" description="Helical" evidence="5">
    <location>
        <begin position="7"/>
        <end position="27"/>
    </location>
</feature>
<dbReference type="InterPro" id="IPR002781">
    <property type="entry name" value="TM_pro_TauE-like"/>
</dbReference>
<keyword evidence="4 5" id="KW-0472">Membrane</keyword>
<dbReference type="PANTHER" id="PTHR43701:SF5">
    <property type="entry name" value="MEMBRANE TRANSPORTER PROTEIN-RELATED"/>
    <property type="match status" value="1"/>
</dbReference>
<evidence type="ECO:0000256" key="4">
    <source>
        <dbReference type="ARBA" id="ARBA00023136"/>
    </source>
</evidence>
<feature type="transmembrane region" description="Helical" evidence="5">
    <location>
        <begin position="238"/>
        <end position="255"/>
    </location>
</feature>
<name>A0ABV2STU1_9FLAO</name>
<feature type="transmembrane region" description="Helical" evidence="5">
    <location>
        <begin position="33"/>
        <end position="65"/>
    </location>
</feature>
<keyword evidence="5" id="KW-1003">Cell membrane</keyword>
<evidence type="ECO:0000313" key="7">
    <source>
        <dbReference type="Proteomes" id="UP001549799"/>
    </source>
</evidence>
<dbReference type="EMBL" id="JBEXAE010000003">
    <property type="protein sequence ID" value="MET6990586.1"/>
    <property type="molecule type" value="Genomic_DNA"/>
</dbReference>
<dbReference type="Pfam" id="PF01925">
    <property type="entry name" value="TauE"/>
    <property type="match status" value="1"/>
</dbReference>
<feature type="transmembrane region" description="Helical" evidence="5">
    <location>
        <begin position="139"/>
        <end position="163"/>
    </location>
</feature>
<evidence type="ECO:0000256" key="5">
    <source>
        <dbReference type="RuleBase" id="RU363041"/>
    </source>
</evidence>
<evidence type="ECO:0000256" key="1">
    <source>
        <dbReference type="ARBA" id="ARBA00004141"/>
    </source>
</evidence>
<feature type="transmembrane region" description="Helical" evidence="5">
    <location>
        <begin position="175"/>
        <end position="195"/>
    </location>
</feature>
<feature type="transmembrane region" description="Helical" evidence="5">
    <location>
        <begin position="207"/>
        <end position="226"/>
    </location>
</feature>
<proteinExistence type="inferred from homology"/>
<dbReference type="RefSeq" id="WP_354614982.1">
    <property type="nucleotide sequence ID" value="NZ_JBEXAE010000003.1"/>
</dbReference>
<dbReference type="Proteomes" id="UP001549799">
    <property type="component" value="Unassembled WGS sequence"/>
</dbReference>
<feature type="transmembrane region" description="Helical" evidence="5">
    <location>
        <begin position="100"/>
        <end position="118"/>
    </location>
</feature>
<organism evidence="6 7">
    <name type="scientific">Sediminicola arcticus</name>
    <dbReference type="NCBI Taxonomy" id="1574308"/>
    <lineage>
        <taxon>Bacteria</taxon>
        <taxon>Pseudomonadati</taxon>
        <taxon>Bacteroidota</taxon>
        <taxon>Flavobacteriia</taxon>
        <taxon>Flavobacteriales</taxon>
        <taxon>Flavobacteriaceae</taxon>
        <taxon>Sediminicola</taxon>
    </lineage>
</organism>
<comment type="caution">
    <text evidence="6">The sequence shown here is derived from an EMBL/GenBank/DDBJ whole genome shotgun (WGS) entry which is preliminary data.</text>
</comment>